<comment type="caution">
    <text evidence="6">The sequence shown here is derived from an EMBL/GenBank/DDBJ whole genome shotgun (WGS) entry which is preliminary data.</text>
</comment>
<dbReference type="GO" id="GO:0016020">
    <property type="term" value="C:membrane"/>
    <property type="evidence" value="ECO:0007669"/>
    <property type="project" value="InterPro"/>
</dbReference>
<evidence type="ECO:0000313" key="7">
    <source>
        <dbReference type="Proteomes" id="UP000278351"/>
    </source>
</evidence>
<dbReference type="InterPro" id="IPR050640">
    <property type="entry name" value="Bact_2-comp_sensor_kinase"/>
</dbReference>
<feature type="signal peptide" evidence="3">
    <location>
        <begin position="1"/>
        <end position="42"/>
    </location>
</feature>
<evidence type="ECO:0000259" key="4">
    <source>
        <dbReference type="Pfam" id="PF06580"/>
    </source>
</evidence>
<organism evidence="6 7">
    <name type="scientific">Chitinophaga lutea</name>
    <dbReference type="NCBI Taxonomy" id="2488634"/>
    <lineage>
        <taxon>Bacteria</taxon>
        <taxon>Pseudomonadati</taxon>
        <taxon>Bacteroidota</taxon>
        <taxon>Chitinophagia</taxon>
        <taxon>Chitinophagales</taxon>
        <taxon>Chitinophagaceae</taxon>
        <taxon>Chitinophaga</taxon>
    </lineage>
</organism>
<feature type="transmembrane region" description="Helical" evidence="2">
    <location>
        <begin position="408"/>
        <end position="426"/>
    </location>
</feature>
<dbReference type="PANTHER" id="PTHR34220:SF7">
    <property type="entry name" value="SENSOR HISTIDINE KINASE YPDA"/>
    <property type="match status" value="1"/>
</dbReference>
<dbReference type="EMBL" id="RPDH01000001">
    <property type="protein sequence ID" value="RPE13320.1"/>
    <property type="molecule type" value="Genomic_DNA"/>
</dbReference>
<evidence type="ECO:0000313" key="6">
    <source>
        <dbReference type="EMBL" id="RPE13320.1"/>
    </source>
</evidence>
<evidence type="ECO:0000256" key="3">
    <source>
        <dbReference type="SAM" id="SignalP"/>
    </source>
</evidence>
<accession>A0A3N4QBF8</accession>
<keyword evidence="7" id="KW-1185">Reference proteome</keyword>
<dbReference type="InterPro" id="IPR010559">
    <property type="entry name" value="Sig_transdc_His_kin_internal"/>
</dbReference>
<dbReference type="Pfam" id="PF06580">
    <property type="entry name" value="His_kinase"/>
    <property type="match status" value="1"/>
</dbReference>
<keyword evidence="2" id="KW-0812">Transmembrane</keyword>
<feature type="transmembrane region" description="Helical" evidence="2">
    <location>
        <begin position="310"/>
        <end position="332"/>
    </location>
</feature>
<gene>
    <name evidence="6" type="ORF">EGT74_07255</name>
</gene>
<feature type="transmembrane region" description="Helical" evidence="2">
    <location>
        <begin position="338"/>
        <end position="359"/>
    </location>
</feature>
<keyword evidence="2" id="KW-1133">Transmembrane helix</keyword>
<feature type="transmembrane region" description="Helical" evidence="2">
    <location>
        <begin position="275"/>
        <end position="298"/>
    </location>
</feature>
<feature type="domain" description="7TM-DISM receptor extracellular" evidence="5">
    <location>
        <begin position="215"/>
        <end position="427"/>
    </location>
</feature>
<keyword evidence="1" id="KW-0175">Coiled coil</keyword>
<keyword evidence="2" id="KW-0472">Membrane</keyword>
<dbReference type="SUPFAM" id="SSF55874">
    <property type="entry name" value="ATPase domain of HSP90 chaperone/DNA topoisomerase II/histidine kinase"/>
    <property type="match status" value="1"/>
</dbReference>
<feature type="coiled-coil region" evidence="1">
    <location>
        <begin position="442"/>
        <end position="469"/>
    </location>
</feature>
<feature type="transmembrane region" description="Helical" evidence="2">
    <location>
        <begin position="239"/>
        <end position="255"/>
    </location>
</feature>
<keyword evidence="3" id="KW-0732">Signal</keyword>
<evidence type="ECO:0000256" key="2">
    <source>
        <dbReference type="SAM" id="Phobius"/>
    </source>
</evidence>
<sequence length="706" mass="81756">MPWPRRSTNCMNLLNNRSLVNRLVFTCLLFCCALHHSVNAVAQDTLAIDFNAPVCGPDLRAHVQVFRGSPDIETPAGIPAEAFQYDTSVFHSRKKALTSVNDLWLRLNIRNTGDKTRTLYFFTGWHEQLTWFPPAPHQPVATGLMIDRRGVQRWDRSAFPVQLGPGQAGTFYLHIVNNFYRENNFMPVLFDEVGYAEFRQQQTDGYKREVLVIQVLIGMLLVLLSITIINYIQLPDRSSLYFAAYLLGLIVYFTLRLETKPYQLSFFHFCPMFKYYWDTPAMMFCFYLMYMLFGNVFLSLRERYPLMEKIYRYGAMATAALIVVSITLIALGNYQVPALIYTWMYYITLVPLGISFIAMARRSRHHPLIRFFLFGSICLYVLSIYAFITNTEPVSFTPLPELVAPYNILVLGVLLHVLFFAAGLSYRNKLVHQEKTKTQEMLIKQLNKNKDLQRKLNVQLEELVKEQTTEILRKKMELEEQRKLQLDIEYSKKLAEIELKAIRAQINPHFIFNCLNSIQLFVMQRDFEHAQKYLSDFSYLIRKTLDFSRRNFISLADEITYLNTYLGLEKMRFEHKMSYEITVDPVIATAELEVPAMLLQPYVENAVKHGMNNDDRACGLLTIIFRMTAPDMLECVIEDNGIGIERSKALRTLPSHHQSSGMEISLNRAELLNKMYNTDIQIEIIDKSGKQASDSGTIIKILIPQL</sequence>
<feature type="transmembrane region" description="Helical" evidence="2">
    <location>
        <begin position="211"/>
        <end position="232"/>
    </location>
</feature>
<feature type="transmembrane region" description="Helical" evidence="2">
    <location>
        <begin position="371"/>
        <end position="388"/>
    </location>
</feature>
<dbReference type="GO" id="GO:0000155">
    <property type="term" value="F:phosphorelay sensor kinase activity"/>
    <property type="evidence" value="ECO:0007669"/>
    <property type="project" value="InterPro"/>
</dbReference>
<evidence type="ECO:0000259" key="5">
    <source>
        <dbReference type="Pfam" id="PF07695"/>
    </source>
</evidence>
<evidence type="ECO:0000256" key="1">
    <source>
        <dbReference type="SAM" id="Coils"/>
    </source>
</evidence>
<feature type="domain" description="Signal transduction histidine kinase internal region" evidence="4">
    <location>
        <begin position="498"/>
        <end position="576"/>
    </location>
</feature>
<dbReference type="Pfam" id="PF07695">
    <property type="entry name" value="7TMR-DISM_7TM"/>
    <property type="match status" value="1"/>
</dbReference>
<feature type="chain" id="PRO_5017996516" evidence="3">
    <location>
        <begin position="43"/>
        <end position="706"/>
    </location>
</feature>
<dbReference type="InterPro" id="IPR011623">
    <property type="entry name" value="7TMR_DISM_rcpt_extracell_dom1"/>
</dbReference>
<proteinExistence type="predicted"/>
<dbReference type="InterPro" id="IPR036890">
    <property type="entry name" value="HATPase_C_sf"/>
</dbReference>
<dbReference type="AlphaFoldDB" id="A0A3N4QBF8"/>
<protein>
    <submittedName>
        <fullName evidence="6">Uncharacterized protein</fullName>
    </submittedName>
</protein>
<dbReference type="PANTHER" id="PTHR34220">
    <property type="entry name" value="SENSOR HISTIDINE KINASE YPDA"/>
    <property type="match status" value="1"/>
</dbReference>
<name>A0A3N4QBF8_9BACT</name>
<dbReference type="Gene3D" id="3.30.565.10">
    <property type="entry name" value="Histidine kinase-like ATPase, C-terminal domain"/>
    <property type="match status" value="1"/>
</dbReference>
<reference evidence="6 7" key="1">
    <citation type="submission" date="2018-11" db="EMBL/GenBank/DDBJ databases">
        <title>Chitinophaga lutea sp.nov., isolate from arsenic contaminated soil.</title>
        <authorList>
            <person name="Zong Y."/>
        </authorList>
    </citation>
    <scope>NUCLEOTIDE SEQUENCE [LARGE SCALE GENOMIC DNA]</scope>
    <source>
        <strain evidence="6 7">ZY74</strain>
    </source>
</reference>
<dbReference type="Proteomes" id="UP000278351">
    <property type="component" value="Unassembled WGS sequence"/>
</dbReference>